<evidence type="ECO:0000259" key="3">
    <source>
        <dbReference type="PROSITE" id="PS50011"/>
    </source>
</evidence>
<dbReference type="InterPro" id="IPR000719">
    <property type="entry name" value="Prot_kinase_dom"/>
</dbReference>
<evidence type="ECO:0000256" key="2">
    <source>
        <dbReference type="SAM" id="SignalP"/>
    </source>
</evidence>
<feature type="domain" description="Protein kinase" evidence="3">
    <location>
        <begin position="403"/>
        <end position="718"/>
    </location>
</feature>
<dbReference type="Gene3D" id="1.10.510.10">
    <property type="entry name" value="Transferase(Phosphotransferase) domain 1"/>
    <property type="match status" value="2"/>
</dbReference>
<feature type="chain" id="PRO_5040297782" description="Protein kinase domain-containing protein" evidence="2">
    <location>
        <begin position="23"/>
        <end position="718"/>
    </location>
</feature>
<feature type="region of interest" description="Disordered" evidence="1">
    <location>
        <begin position="333"/>
        <end position="362"/>
    </location>
</feature>
<evidence type="ECO:0000313" key="4">
    <source>
        <dbReference type="EMBL" id="KAG7089319.1"/>
    </source>
</evidence>
<dbReference type="KEGG" id="more:E1B28_011016"/>
<dbReference type="GO" id="GO:0004674">
    <property type="term" value="F:protein serine/threonine kinase activity"/>
    <property type="evidence" value="ECO:0007669"/>
    <property type="project" value="TreeGrafter"/>
</dbReference>
<feature type="compositionally biased region" description="Basic and acidic residues" evidence="1">
    <location>
        <begin position="632"/>
        <end position="647"/>
    </location>
</feature>
<dbReference type="SUPFAM" id="SSF56112">
    <property type="entry name" value="Protein kinase-like (PK-like)"/>
    <property type="match status" value="2"/>
</dbReference>
<dbReference type="SMART" id="SM00220">
    <property type="entry name" value="S_TKc"/>
    <property type="match status" value="1"/>
</dbReference>
<sequence>MDKSKTIVILLFGLKLIKVVISEERHLPELLHDILNSGDYDIPKEIHLIMQKYTTRQLRYITFLHPIPIHDLQDPPKVQELTGFINLEPDSGLAHSRECTRSRLPSDGSCLNLIIEEPLPLEQLEVDERLRSREVILFLNRFGVNIFCPLSTFAPGYKGNNPKANRVWCKLVHQRELDIFTSLEPHNPGAHHIVALLLPPYPLPATDQYLITMPDYGIDLETVIRLNKDDHFLAGPQVVCTIAHQLCEAIGFLHSHDTYHPDIKPQNVVIDPETCHLTVIDLGWSMQGSQPCQVSGGTGTYQFAPPEVQRWYEWEKILPEDMIMFGSEQYWKERAAEEEEEEKESPQVYAEEGVEPEGYDPQRADSWAVGNVIRTLLYAESYARDWDELHDFSLWLKRERPNMDEALKWLDSDFGRDLPPIEEEENEIFRSEEITLFLNQFGYKVLPSGYPLSTVAPGYKEDDPIANHVWFKVVHQAELDAFTFLEPHDPGAHHVAALLLPPHRLGTDQYLITVPNYGIDLETVIEKNWELNASFPLLGTAIYKIARQLCEAISFLHSHDLYHLDVNPQNIVIHPRTHQLTLIDLGWTMLCRQPYLDFATGTYEFVAPEVQRWHEWEEIQLGDNLDSIAEPRSWKEDDAAEGGREESSQSDTEEAVEPERYNPQRADSWAIGNVIHILLQVGYGDSWDQIEAFSVWMMEERPKMDEALKRLDTNPGGW</sequence>
<dbReference type="GO" id="GO:0044773">
    <property type="term" value="P:mitotic DNA damage checkpoint signaling"/>
    <property type="evidence" value="ECO:0007669"/>
    <property type="project" value="TreeGrafter"/>
</dbReference>
<keyword evidence="5" id="KW-1185">Reference proteome</keyword>
<feature type="signal peptide" evidence="2">
    <location>
        <begin position="1"/>
        <end position="22"/>
    </location>
</feature>
<dbReference type="PANTHER" id="PTHR44167:SF30">
    <property type="entry name" value="PHOSPHORYLASE KINASE"/>
    <property type="match status" value="1"/>
</dbReference>
<dbReference type="PROSITE" id="PS50011">
    <property type="entry name" value="PROTEIN_KINASE_DOM"/>
    <property type="match status" value="2"/>
</dbReference>
<dbReference type="RefSeq" id="XP_043005789.1">
    <property type="nucleotide sequence ID" value="XM_043156005.1"/>
</dbReference>
<dbReference type="GeneID" id="66080091"/>
<dbReference type="PANTHER" id="PTHR44167">
    <property type="entry name" value="OVARIAN-SPECIFIC SERINE/THREONINE-PROTEIN KINASE LOK-RELATED"/>
    <property type="match status" value="1"/>
</dbReference>
<accession>A0A9P7RT70</accession>
<gene>
    <name evidence="4" type="ORF">E1B28_011016</name>
</gene>
<proteinExistence type="predicted"/>
<comment type="caution">
    <text evidence="4">The sequence shown here is derived from an EMBL/GenBank/DDBJ whole genome shotgun (WGS) entry which is preliminary data.</text>
</comment>
<dbReference type="InterPro" id="IPR011009">
    <property type="entry name" value="Kinase-like_dom_sf"/>
</dbReference>
<feature type="domain" description="Protein kinase" evidence="3">
    <location>
        <begin position="85"/>
        <end position="414"/>
    </location>
</feature>
<name>A0A9P7RT70_9AGAR</name>
<evidence type="ECO:0000313" key="5">
    <source>
        <dbReference type="Proteomes" id="UP001049176"/>
    </source>
</evidence>
<reference evidence="4" key="1">
    <citation type="journal article" date="2021" name="Genome Biol. Evol.">
        <title>The assembled and annotated genome of the fairy-ring fungus Marasmius oreades.</title>
        <authorList>
            <person name="Hiltunen M."/>
            <person name="Ament-Velasquez S.L."/>
            <person name="Johannesson H."/>
        </authorList>
    </citation>
    <scope>NUCLEOTIDE SEQUENCE</scope>
    <source>
        <strain evidence="4">03SP1</strain>
    </source>
</reference>
<dbReference type="GO" id="GO:0005634">
    <property type="term" value="C:nucleus"/>
    <property type="evidence" value="ECO:0007669"/>
    <property type="project" value="TreeGrafter"/>
</dbReference>
<dbReference type="OrthoDB" id="3105909at2759"/>
<dbReference type="EMBL" id="CM032187">
    <property type="protein sequence ID" value="KAG7089319.1"/>
    <property type="molecule type" value="Genomic_DNA"/>
</dbReference>
<organism evidence="4 5">
    <name type="scientific">Marasmius oreades</name>
    <name type="common">fairy-ring Marasmius</name>
    <dbReference type="NCBI Taxonomy" id="181124"/>
    <lineage>
        <taxon>Eukaryota</taxon>
        <taxon>Fungi</taxon>
        <taxon>Dikarya</taxon>
        <taxon>Basidiomycota</taxon>
        <taxon>Agaricomycotina</taxon>
        <taxon>Agaricomycetes</taxon>
        <taxon>Agaricomycetidae</taxon>
        <taxon>Agaricales</taxon>
        <taxon>Marasmiineae</taxon>
        <taxon>Marasmiaceae</taxon>
        <taxon>Marasmius</taxon>
    </lineage>
</organism>
<dbReference type="Proteomes" id="UP001049176">
    <property type="component" value="Chromosome 7"/>
</dbReference>
<protein>
    <recommendedName>
        <fullName evidence="3">Protein kinase domain-containing protein</fullName>
    </recommendedName>
</protein>
<keyword evidence="2" id="KW-0732">Signal</keyword>
<evidence type="ECO:0000256" key="1">
    <source>
        <dbReference type="SAM" id="MobiDB-lite"/>
    </source>
</evidence>
<dbReference type="Pfam" id="PF00069">
    <property type="entry name" value="Pkinase"/>
    <property type="match status" value="2"/>
</dbReference>
<dbReference type="AlphaFoldDB" id="A0A9P7RT70"/>
<dbReference type="GO" id="GO:0005524">
    <property type="term" value="F:ATP binding"/>
    <property type="evidence" value="ECO:0007669"/>
    <property type="project" value="InterPro"/>
</dbReference>
<feature type="region of interest" description="Disordered" evidence="1">
    <location>
        <begin position="630"/>
        <end position="663"/>
    </location>
</feature>